<dbReference type="InterPro" id="IPR038765">
    <property type="entry name" value="Papain-like_cys_pep_sf"/>
</dbReference>
<keyword evidence="5" id="KW-0833">Ubl conjugation pathway</keyword>
<evidence type="ECO:0000256" key="2">
    <source>
        <dbReference type="ARBA" id="ARBA00009326"/>
    </source>
</evidence>
<reference evidence="10" key="1">
    <citation type="journal article" date="2020" name="Stud. Mycol.">
        <title>101 Dothideomycetes genomes: a test case for predicting lifestyles and emergence of pathogens.</title>
        <authorList>
            <person name="Haridas S."/>
            <person name="Albert R."/>
            <person name="Binder M."/>
            <person name="Bloem J."/>
            <person name="Labutti K."/>
            <person name="Salamov A."/>
            <person name="Andreopoulos B."/>
            <person name="Baker S."/>
            <person name="Barry K."/>
            <person name="Bills G."/>
            <person name="Bluhm B."/>
            <person name="Cannon C."/>
            <person name="Castanera R."/>
            <person name="Culley D."/>
            <person name="Daum C."/>
            <person name="Ezra D."/>
            <person name="Gonzalez J."/>
            <person name="Henrissat B."/>
            <person name="Kuo A."/>
            <person name="Liang C."/>
            <person name="Lipzen A."/>
            <person name="Lutzoni F."/>
            <person name="Magnuson J."/>
            <person name="Mondo S."/>
            <person name="Nolan M."/>
            <person name="Ohm R."/>
            <person name="Pangilinan J."/>
            <person name="Park H.-J."/>
            <person name="Ramirez L."/>
            <person name="Alfaro M."/>
            <person name="Sun H."/>
            <person name="Tritt A."/>
            <person name="Yoshinaga Y."/>
            <person name="Zwiers L.-H."/>
            <person name="Turgeon B."/>
            <person name="Goodwin S."/>
            <person name="Spatafora J."/>
            <person name="Crous P."/>
            <person name="Grigoriev I."/>
        </authorList>
    </citation>
    <scope>NUCLEOTIDE SEQUENCE</scope>
    <source>
        <strain evidence="10">CBS 690.94</strain>
    </source>
</reference>
<evidence type="ECO:0000256" key="7">
    <source>
        <dbReference type="ARBA" id="ARBA00022807"/>
    </source>
</evidence>
<comment type="catalytic activity">
    <reaction evidence="1">
        <text>Thiol-dependent hydrolysis of ester, thioester, amide, peptide and isopeptide bonds formed by the C-terminal Gly of ubiquitin (a 76-residue protein attached to proteins as an intracellular targeting signal).</text>
        <dbReference type="EC" id="3.4.19.12"/>
    </reaction>
</comment>
<comment type="similarity">
    <text evidence="2 8">Belongs to the peptidase C12 family.</text>
</comment>
<dbReference type="SUPFAM" id="SSF54001">
    <property type="entry name" value="Cysteine proteinases"/>
    <property type="match status" value="1"/>
</dbReference>
<dbReference type="InterPro" id="IPR001578">
    <property type="entry name" value="Peptidase_C12_UCH"/>
</dbReference>
<name>A0A9P4P958_9PLEO</name>
<dbReference type="Gene3D" id="3.40.532.10">
    <property type="entry name" value="Peptidase C12, ubiquitin carboxyl-terminal hydrolase"/>
    <property type="match status" value="2"/>
</dbReference>
<sequence length="297" mass="33346">MLAAPRFRVFCPRLCPGISPWSGIVGVKQGWEEQVFMHVQKLQNAIYGFLTNRWVVAPAHVGFDCIVPAFPMWPPISVPRQSLWPELPTSWIPLDASAVLWNRLIRKLGVPEGATKEGLRFEEMYGVDDNRRELRQEYENIHALIIALPMKARLNERQRVEASDEKRSNNLLTGVLTDDIPRTADNHALALELNKPLEEAYTDVAIQGDSAFALEEPAMRYVCMVKSRIDGNLYHLDAKRNRPGSLGPSAKNVLSDRCLDHVNLVVEASVGRRRVTILALVSGQQPEKQLAHAGALF</sequence>
<dbReference type="GO" id="GO:0004843">
    <property type="term" value="F:cysteine-type deubiquitinase activity"/>
    <property type="evidence" value="ECO:0007669"/>
    <property type="project" value="UniProtKB-EC"/>
</dbReference>
<gene>
    <name evidence="10" type="ORF">P171DRAFT_489507</name>
</gene>
<keyword evidence="11" id="KW-1185">Reference proteome</keyword>
<proteinExistence type="inferred from homology"/>
<comment type="caution">
    <text evidence="10">The sequence shown here is derived from an EMBL/GenBank/DDBJ whole genome shotgun (WGS) entry which is preliminary data.</text>
</comment>
<evidence type="ECO:0000259" key="9">
    <source>
        <dbReference type="PROSITE" id="PS52048"/>
    </source>
</evidence>
<dbReference type="OrthoDB" id="427186at2759"/>
<keyword evidence="6" id="KW-0378">Hydrolase</keyword>
<dbReference type="PROSITE" id="PS52048">
    <property type="entry name" value="UCH_DOMAIN"/>
    <property type="match status" value="1"/>
</dbReference>
<organism evidence="10 11">
    <name type="scientific">Karstenula rhodostoma CBS 690.94</name>
    <dbReference type="NCBI Taxonomy" id="1392251"/>
    <lineage>
        <taxon>Eukaryota</taxon>
        <taxon>Fungi</taxon>
        <taxon>Dikarya</taxon>
        <taxon>Ascomycota</taxon>
        <taxon>Pezizomycotina</taxon>
        <taxon>Dothideomycetes</taxon>
        <taxon>Pleosporomycetidae</taxon>
        <taxon>Pleosporales</taxon>
        <taxon>Massarineae</taxon>
        <taxon>Didymosphaeriaceae</taxon>
        <taxon>Karstenula</taxon>
    </lineage>
</organism>
<keyword evidence="4" id="KW-0645">Protease</keyword>
<dbReference type="GO" id="GO:0016579">
    <property type="term" value="P:protein deubiquitination"/>
    <property type="evidence" value="ECO:0007669"/>
    <property type="project" value="TreeGrafter"/>
</dbReference>
<evidence type="ECO:0000256" key="6">
    <source>
        <dbReference type="ARBA" id="ARBA00022801"/>
    </source>
</evidence>
<comment type="caution">
    <text evidence="8">Lacks conserved residue(s) required for the propagation of feature annotation.</text>
</comment>
<feature type="domain" description="UCH catalytic" evidence="9">
    <location>
        <begin position="90"/>
        <end position="282"/>
    </location>
</feature>
<evidence type="ECO:0000256" key="5">
    <source>
        <dbReference type="ARBA" id="ARBA00022786"/>
    </source>
</evidence>
<dbReference type="GO" id="GO:0006511">
    <property type="term" value="P:ubiquitin-dependent protein catabolic process"/>
    <property type="evidence" value="ECO:0007669"/>
    <property type="project" value="InterPro"/>
</dbReference>
<evidence type="ECO:0000256" key="1">
    <source>
        <dbReference type="ARBA" id="ARBA00000707"/>
    </source>
</evidence>
<protein>
    <recommendedName>
        <fullName evidence="3">ubiquitinyl hydrolase 1</fullName>
        <ecNumber evidence="3">3.4.19.12</ecNumber>
    </recommendedName>
</protein>
<dbReference type="AlphaFoldDB" id="A0A9P4P958"/>
<dbReference type="GO" id="GO:0005737">
    <property type="term" value="C:cytoplasm"/>
    <property type="evidence" value="ECO:0007669"/>
    <property type="project" value="TreeGrafter"/>
</dbReference>
<evidence type="ECO:0000313" key="10">
    <source>
        <dbReference type="EMBL" id="KAF2439695.1"/>
    </source>
</evidence>
<evidence type="ECO:0000256" key="8">
    <source>
        <dbReference type="PROSITE-ProRule" id="PRU01393"/>
    </source>
</evidence>
<evidence type="ECO:0000313" key="11">
    <source>
        <dbReference type="Proteomes" id="UP000799764"/>
    </source>
</evidence>
<dbReference type="InterPro" id="IPR036959">
    <property type="entry name" value="Peptidase_C12_UCH_sf"/>
</dbReference>
<evidence type="ECO:0000256" key="4">
    <source>
        <dbReference type="ARBA" id="ARBA00022670"/>
    </source>
</evidence>
<dbReference type="PANTHER" id="PTHR10589">
    <property type="entry name" value="UBIQUITIN CARBOXYL-TERMINAL HYDROLASE"/>
    <property type="match status" value="1"/>
</dbReference>
<evidence type="ECO:0000256" key="3">
    <source>
        <dbReference type="ARBA" id="ARBA00012759"/>
    </source>
</evidence>
<dbReference type="PANTHER" id="PTHR10589:SF17">
    <property type="entry name" value="UBIQUITIN CARBOXYL-TERMINAL HYDROLASE"/>
    <property type="match status" value="1"/>
</dbReference>
<dbReference type="Proteomes" id="UP000799764">
    <property type="component" value="Unassembled WGS sequence"/>
</dbReference>
<accession>A0A9P4P958</accession>
<keyword evidence="7" id="KW-0788">Thiol protease</keyword>
<dbReference type="EMBL" id="MU001508">
    <property type="protein sequence ID" value="KAF2439695.1"/>
    <property type="molecule type" value="Genomic_DNA"/>
</dbReference>
<dbReference type="EC" id="3.4.19.12" evidence="3"/>